<evidence type="ECO:0000313" key="2">
    <source>
        <dbReference type="Proteomes" id="UP000282454"/>
    </source>
</evidence>
<dbReference type="EMBL" id="RCDD01000007">
    <property type="protein sequence ID" value="RLK54446.1"/>
    <property type="molecule type" value="Genomic_DNA"/>
</dbReference>
<protein>
    <submittedName>
        <fullName evidence="1">Uncharacterized protein</fullName>
    </submittedName>
</protein>
<dbReference type="RefSeq" id="WP_121394300.1">
    <property type="nucleotide sequence ID" value="NZ_RCDD01000007.1"/>
</dbReference>
<comment type="caution">
    <text evidence="1">The sequence shown here is derived from an EMBL/GenBank/DDBJ whole genome shotgun (WGS) entry which is preliminary data.</text>
</comment>
<evidence type="ECO:0000313" key="1">
    <source>
        <dbReference type="EMBL" id="RLK54446.1"/>
    </source>
</evidence>
<keyword evidence="2" id="KW-1185">Reference proteome</keyword>
<proteinExistence type="predicted"/>
<gene>
    <name evidence="1" type="ORF">CLV68_5998</name>
</gene>
<sequence length="62" mass="7135">MSATTLKSVSRNPLNLWRDPATNHVMGDGQIEWCGLRIYCTCARWYAEHEGYLLECGSRNCR</sequence>
<organism evidence="1 2">
    <name type="scientific">Actinokineospora cianjurensis</name>
    <dbReference type="NCBI Taxonomy" id="585224"/>
    <lineage>
        <taxon>Bacteria</taxon>
        <taxon>Bacillati</taxon>
        <taxon>Actinomycetota</taxon>
        <taxon>Actinomycetes</taxon>
        <taxon>Pseudonocardiales</taxon>
        <taxon>Pseudonocardiaceae</taxon>
        <taxon>Actinokineospora</taxon>
    </lineage>
</organism>
<dbReference type="Proteomes" id="UP000282454">
    <property type="component" value="Unassembled WGS sequence"/>
</dbReference>
<accession>A0A421AXA2</accession>
<name>A0A421AXA2_9PSEU</name>
<dbReference type="AlphaFoldDB" id="A0A421AXA2"/>
<reference evidence="1 2" key="1">
    <citation type="submission" date="2018-10" db="EMBL/GenBank/DDBJ databases">
        <title>Genomic Encyclopedia of Archaeal and Bacterial Type Strains, Phase II (KMG-II): from individual species to whole genera.</title>
        <authorList>
            <person name="Goeker M."/>
        </authorList>
    </citation>
    <scope>NUCLEOTIDE SEQUENCE [LARGE SCALE GENOMIC DNA]</scope>
    <source>
        <strain evidence="1 2">DSM 45657</strain>
    </source>
</reference>